<comment type="caution">
    <text evidence="1">The sequence shown here is derived from an EMBL/GenBank/DDBJ whole genome shotgun (WGS) entry which is preliminary data.</text>
</comment>
<dbReference type="EMBL" id="QKTX01000003">
    <property type="protein sequence ID" value="PZV85234.1"/>
    <property type="molecule type" value="Genomic_DNA"/>
</dbReference>
<proteinExistence type="predicted"/>
<protein>
    <submittedName>
        <fullName evidence="1">Uncharacterized protein</fullName>
    </submittedName>
</protein>
<dbReference type="AlphaFoldDB" id="A0A326RUL3"/>
<evidence type="ECO:0000313" key="2">
    <source>
        <dbReference type="Proteomes" id="UP000248917"/>
    </source>
</evidence>
<organism evidence="1 2">
    <name type="scientific">Algoriphagus aquaeductus</name>
    <dbReference type="NCBI Taxonomy" id="475299"/>
    <lineage>
        <taxon>Bacteria</taxon>
        <taxon>Pseudomonadati</taxon>
        <taxon>Bacteroidota</taxon>
        <taxon>Cytophagia</taxon>
        <taxon>Cytophagales</taxon>
        <taxon>Cyclobacteriaceae</taxon>
        <taxon>Algoriphagus</taxon>
    </lineage>
</organism>
<dbReference type="RefSeq" id="WP_146250861.1">
    <property type="nucleotide sequence ID" value="NZ_JBJINY010000085.1"/>
</dbReference>
<sequence>MFRNLVVIFSLLMALHLVAGSFYGFIQPAAEELVEKNPLQEQLEKDLEKKVDYYIHLYSFRALDKKEAQLVHQAHWDEEFFGFVREVPPPPPDLV</sequence>
<reference evidence="1 2" key="1">
    <citation type="submission" date="2018-06" db="EMBL/GenBank/DDBJ databases">
        <title>Genomic Encyclopedia of Archaeal and Bacterial Type Strains, Phase II (KMG-II): from individual species to whole genera.</title>
        <authorList>
            <person name="Goeker M."/>
        </authorList>
    </citation>
    <scope>NUCLEOTIDE SEQUENCE [LARGE SCALE GENOMIC DNA]</scope>
    <source>
        <strain evidence="1 2">T4</strain>
    </source>
</reference>
<keyword evidence="2" id="KW-1185">Reference proteome</keyword>
<gene>
    <name evidence="1" type="ORF">CLV31_10323</name>
</gene>
<dbReference type="OrthoDB" id="9881740at2"/>
<accession>A0A326RUL3</accession>
<name>A0A326RUL3_9BACT</name>
<evidence type="ECO:0000313" key="1">
    <source>
        <dbReference type="EMBL" id="PZV85234.1"/>
    </source>
</evidence>
<dbReference type="Proteomes" id="UP000248917">
    <property type="component" value="Unassembled WGS sequence"/>
</dbReference>